<protein>
    <submittedName>
        <fullName evidence="1">Uncharacterized protein</fullName>
    </submittedName>
</protein>
<evidence type="ECO:0000313" key="2">
    <source>
        <dbReference type="Proteomes" id="UP000569092"/>
    </source>
</evidence>
<dbReference type="EMBL" id="JACHDZ010000001">
    <property type="protein sequence ID" value="MBB5342490.1"/>
    <property type="molecule type" value="Genomic_DNA"/>
</dbReference>
<evidence type="ECO:0000313" key="1">
    <source>
        <dbReference type="EMBL" id="MBB5342490.1"/>
    </source>
</evidence>
<reference evidence="1 2" key="1">
    <citation type="submission" date="2020-08" db="EMBL/GenBank/DDBJ databases">
        <title>Genomic Encyclopedia of Type Strains, Phase IV (KMG-V): Genome sequencing to study the core and pangenomes of soil and plant-associated prokaryotes.</title>
        <authorList>
            <person name="Whitman W."/>
        </authorList>
    </citation>
    <scope>NUCLEOTIDE SEQUENCE [LARGE SCALE GENOMIC DNA]</scope>
    <source>
        <strain evidence="1 2">M8US30</strain>
    </source>
</reference>
<organism evidence="1 2">
    <name type="scientific">Tunturiibacter lichenicola</name>
    <dbReference type="NCBI Taxonomy" id="2051959"/>
    <lineage>
        <taxon>Bacteria</taxon>
        <taxon>Pseudomonadati</taxon>
        <taxon>Acidobacteriota</taxon>
        <taxon>Terriglobia</taxon>
        <taxon>Terriglobales</taxon>
        <taxon>Acidobacteriaceae</taxon>
        <taxon>Tunturiibacter</taxon>
    </lineage>
</organism>
<name>A0A7W8J4R6_9BACT</name>
<dbReference type="Proteomes" id="UP000569092">
    <property type="component" value="Unassembled WGS sequence"/>
</dbReference>
<comment type="caution">
    <text evidence="1">The sequence shown here is derived from an EMBL/GenBank/DDBJ whole genome shotgun (WGS) entry which is preliminary data.</text>
</comment>
<accession>A0A7W8J4R6</accession>
<dbReference type="AlphaFoldDB" id="A0A7W8J4R6"/>
<proteinExistence type="predicted"/>
<gene>
    <name evidence="1" type="ORF">HDF10_000440</name>
</gene>
<sequence length="62" mass="6248">MVIVIGCGATTSVAATEVVNAGLFESATVKVTVVLPLEVGSPETTPLVPRLSPAGNVLEDQV</sequence>